<comment type="similarity">
    <text evidence="1">Belongs to the ribonuclease N1/T1 family.</text>
</comment>
<dbReference type="EMBL" id="QUSM01000003">
    <property type="protein sequence ID" value="RGD74138.1"/>
    <property type="molecule type" value="Genomic_DNA"/>
</dbReference>
<dbReference type="InterPro" id="IPR016191">
    <property type="entry name" value="Ribonuclease/ribotoxin"/>
</dbReference>
<evidence type="ECO:0000313" key="5">
    <source>
        <dbReference type="Proteomes" id="UP000261212"/>
    </source>
</evidence>
<dbReference type="GO" id="GO:0016787">
    <property type="term" value="F:hydrolase activity"/>
    <property type="evidence" value="ECO:0007669"/>
    <property type="project" value="UniProtKB-KW"/>
</dbReference>
<dbReference type="GO" id="GO:0005576">
    <property type="term" value="C:extracellular region"/>
    <property type="evidence" value="ECO:0007669"/>
    <property type="project" value="UniProtKB-SubCell"/>
</dbReference>
<dbReference type="AlphaFoldDB" id="A0A3E3DZL8"/>
<evidence type="ECO:0000256" key="3">
    <source>
        <dbReference type="ARBA" id="ARBA00022801"/>
    </source>
</evidence>
<keyword evidence="2" id="KW-0540">Nuclease</keyword>
<keyword evidence="3" id="KW-0378">Hydrolase</keyword>
<reference evidence="4 5" key="1">
    <citation type="submission" date="2018-08" db="EMBL/GenBank/DDBJ databases">
        <title>A genome reference for cultivated species of the human gut microbiota.</title>
        <authorList>
            <person name="Zou Y."/>
            <person name="Xue W."/>
            <person name="Luo G."/>
        </authorList>
    </citation>
    <scope>NUCLEOTIDE SEQUENCE [LARGE SCALE GENOMIC DNA]</scope>
    <source>
        <strain evidence="4 5">AM25-6</strain>
    </source>
</reference>
<dbReference type="Gene3D" id="3.10.450.30">
    <property type="entry name" value="Microbial ribonucleases"/>
    <property type="match status" value="1"/>
</dbReference>
<comment type="caution">
    <text evidence="4">The sequence shown here is derived from an EMBL/GenBank/DDBJ whole genome shotgun (WGS) entry which is preliminary data.</text>
</comment>
<sequence length="182" mass="21411">MKGGNRVIPKHAVISESKKYKEWITIIGTYICAYCLGNNHKIIQKRSDVRWMPPVHPKCNCFIIKLKTILKGTATEKGDYGTDWWLKVMHKLPDNYIEYDEAMRKGWNPKVGNLHRTIPGKMIGGNIFQNKKKLLPIKSGRIWYEADFDYKWGYRNNKRLLYSNDGLVFATYDHYVSFYEII</sequence>
<dbReference type="GO" id="GO:0004521">
    <property type="term" value="F:RNA endonuclease activity"/>
    <property type="evidence" value="ECO:0007669"/>
    <property type="project" value="InterPro"/>
</dbReference>
<evidence type="ECO:0000256" key="2">
    <source>
        <dbReference type="ARBA" id="ARBA00022722"/>
    </source>
</evidence>
<gene>
    <name evidence="4" type="ORF">DW687_05060</name>
</gene>
<dbReference type="GO" id="GO:0003723">
    <property type="term" value="F:RNA binding"/>
    <property type="evidence" value="ECO:0007669"/>
    <property type="project" value="InterPro"/>
</dbReference>
<accession>A0A3E3DZL8</accession>
<name>A0A3E3DZL8_9FIRM</name>
<dbReference type="Proteomes" id="UP000261212">
    <property type="component" value="Unassembled WGS sequence"/>
</dbReference>
<dbReference type="PRINTS" id="PR00117">
    <property type="entry name" value="BARNASE"/>
</dbReference>
<protein>
    <submittedName>
        <fullName evidence="4">Phage head morphogenesis protein</fullName>
    </submittedName>
</protein>
<evidence type="ECO:0000256" key="1">
    <source>
        <dbReference type="ARBA" id="ARBA00009006"/>
    </source>
</evidence>
<proteinExistence type="inferred from homology"/>
<organism evidence="4 5">
    <name type="scientific">Anaerofustis stercorihominis</name>
    <dbReference type="NCBI Taxonomy" id="214853"/>
    <lineage>
        <taxon>Bacteria</taxon>
        <taxon>Bacillati</taxon>
        <taxon>Bacillota</taxon>
        <taxon>Clostridia</taxon>
        <taxon>Eubacteriales</taxon>
        <taxon>Eubacteriaceae</taxon>
        <taxon>Anaerofustis</taxon>
    </lineage>
</organism>
<dbReference type="SUPFAM" id="SSF53933">
    <property type="entry name" value="Microbial ribonucleases"/>
    <property type="match status" value="1"/>
</dbReference>
<evidence type="ECO:0000313" key="4">
    <source>
        <dbReference type="EMBL" id="RGD74138.1"/>
    </source>
</evidence>
<dbReference type="InterPro" id="IPR001887">
    <property type="entry name" value="Barnase"/>
</dbReference>